<dbReference type="GeneID" id="108808221"/>
<dbReference type="KEGG" id="rsz:108808221"/>
<name>A0A9W3BV40_RAPSA</name>
<dbReference type="AlphaFoldDB" id="A0A9W3BV40"/>
<dbReference type="PANTHER" id="PTHR33325">
    <property type="entry name" value="ZINC FINGER, CCHC-TYPE-RELATED"/>
    <property type="match status" value="1"/>
</dbReference>
<feature type="region of interest" description="Disordered" evidence="2">
    <location>
        <begin position="229"/>
        <end position="315"/>
    </location>
</feature>
<evidence type="ECO:0000256" key="1">
    <source>
        <dbReference type="PROSITE-ProRule" id="PRU00047"/>
    </source>
</evidence>
<dbReference type="Proteomes" id="UP000504610">
    <property type="component" value="Chromosome 6"/>
</dbReference>
<reference evidence="4" key="1">
    <citation type="journal article" date="2019" name="Database">
        <title>The radish genome database (RadishGD): an integrated information resource for radish genomics.</title>
        <authorList>
            <person name="Yu H.J."/>
            <person name="Baek S."/>
            <person name="Lee Y.J."/>
            <person name="Cho A."/>
            <person name="Mun J.H."/>
        </authorList>
    </citation>
    <scope>NUCLEOTIDE SEQUENCE [LARGE SCALE GENOMIC DNA]</scope>
    <source>
        <strain evidence="4">cv. WK10039</strain>
    </source>
</reference>
<evidence type="ECO:0000256" key="2">
    <source>
        <dbReference type="SAM" id="MobiDB-lite"/>
    </source>
</evidence>
<proteinExistence type="predicted"/>
<evidence type="ECO:0000259" key="3">
    <source>
        <dbReference type="PROSITE" id="PS50158"/>
    </source>
</evidence>
<organism evidence="4 5">
    <name type="scientific">Raphanus sativus</name>
    <name type="common">Radish</name>
    <name type="synonym">Raphanus raphanistrum var. sativus</name>
    <dbReference type="NCBI Taxonomy" id="3726"/>
    <lineage>
        <taxon>Eukaryota</taxon>
        <taxon>Viridiplantae</taxon>
        <taxon>Streptophyta</taxon>
        <taxon>Embryophyta</taxon>
        <taxon>Tracheophyta</taxon>
        <taxon>Spermatophyta</taxon>
        <taxon>Magnoliopsida</taxon>
        <taxon>eudicotyledons</taxon>
        <taxon>Gunneridae</taxon>
        <taxon>Pentapetalae</taxon>
        <taxon>rosids</taxon>
        <taxon>malvids</taxon>
        <taxon>Brassicales</taxon>
        <taxon>Brassicaceae</taxon>
        <taxon>Brassiceae</taxon>
        <taxon>Raphanus</taxon>
    </lineage>
</organism>
<keyword evidence="4" id="KW-1185">Reference proteome</keyword>
<dbReference type="PANTHER" id="PTHR33325:SF11">
    <property type="entry name" value="COLD SHOCK DOMAIN-CONTAINING PROTEIN 4-LIKE"/>
    <property type="match status" value="1"/>
</dbReference>
<feature type="compositionally biased region" description="Basic residues" evidence="2">
    <location>
        <begin position="295"/>
        <end position="305"/>
    </location>
</feature>
<evidence type="ECO:0000313" key="5">
    <source>
        <dbReference type="RefSeq" id="XP_056843113.1"/>
    </source>
</evidence>
<dbReference type="GO" id="GO:0008270">
    <property type="term" value="F:zinc ion binding"/>
    <property type="evidence" value="ECO:0007669"/>
    <property type="project" value="UniProtKB-KW"/>
</dbReference>
<accession>A0A9W3BV40</accession>
<protein>
    <submittedName>
        <fullName evidence="5">Uncharacterized protein LOC108808221</fullName>
    </submittedName>
</protein>
<keyword evidence="1" id="KW-0862">Zinc</keyword>
<dbReference type="InterPro" id="IPR001878">
    <property type="entry name" value="Znf_CCHC"/>
</dbReference>
<evidence type="ECO:0000313" key="4">
    <source>
        <dbReference type="Proteomes" id="UP000504610"/>
    </source>
</evidence>
<sequence length="385" mass="44453">MSQQLDKLQRDMSIVQAYIDLRDSYEASIDRSRPISIDSEPPPAKRVCTAAEVDDIKDQLYETMNSMEERLIERSDNIEETLNERMSKINNLEFAALNLSGDNYLQWALDTKILLRSKNLGDTITEDTEPSVKDKYQAIVIIRHHLAEGLKDQYLTIEDPLELWTELKNRYDHQKTVILPKALYDWRNLRIQDYKSVEEYNSVLFKIVSKLKLCGETVTDADIELRPPGAKALPEAHAAIEPKDETPRESYRGRMRGRGRWQGSNRGFQPRGRGSQPRGRGFQPRDHLGPSRGRGYSRGHQASRRYKSDFKTHGSTKSPCYRCGMTNHWANRCKTPQHLVKLYQESMKGKNLVANWVQHDDENDLDHENDDLLGFETSDCLKEAN</sequence>
<gene>
    <name evidence="5" type="primary">LOC108808221</name>
</gene>
<dbReference type="GO" id="GO:0003676">
    <property type="term" value="F:nucleic acid binding"/>
    <property type="evidence" value="ECO:0007669"/>
    <property type="project" value="InterPro"/>
</dbReference>
<feature type="compositionally biased region" description="Basic and acidic residues" evidence="2">
    <location>
        <begin position="238"/>
        <end position="252"/>
    </location>
</feature>
<dbReference type="PROSITE" id="PS50158">
    <property type="entry name" value="ZF_CCHC"/>
    <property type="match status" value="1"/>
</dbReference>
<dbReference type="RefSeq" id="XP_056843113.1">
    <property type="nucleotide sequence ID" value="XM_056987133.1"/>
</dbReference>
<reference evidence="5" key="2">
    <citation type="submission" date="2025-08" db="UniProtKB">
        <authorList>
            <consortium name="RefSeq"/>
        </authorList>
    </citation>
    <scope>IDENTIFICATION</scope>
    <source>
        <tissue evidence="5">Leaf</tissue>
    </source>
</reference>
<feature type="compositionally biased region" description="Low complexity" evidence="2">
    <location>
        <begin position="266"/>
        <end position="282"/>
    </location>
</feature>
<feature type="domain" description="CCHC-type" evidence="3">
    <location>
        <begin position="320"/>
        <end position="334"/>
    </location>
</feature>
<dbReference type="OrthoDB" id="1101420at2759"/>
<keyword evidence="1" id="KW-0863">Zinc-finger</keyword>
<keyword evidence="1" id="KW-0479">Metal-binding</keyword>